<accession>A0A3N4HJH9</accession>
<evidence type="ECO:0000313" key="2">
    <source>
        <dbReference type="EMBL" id="RPA73467.1"/>
    </source>
</evidence>
<feature type="region of interest" description="Disordered" evidence="1">
    <location>
        <begin position="43"/>
        <end position="97"/>
    </location>
</feature>
<keyword evidence="3" id="KW-1185">Reference proteome</keyword>
<evidence type="ECO:0000256" key="1">
    <source>
        <dbReference type="SAM" id="MobiDB-lite"/>
    </source>
</evidence>
<feature type="compositionally biased region" description="Basic and acidic residues" evidence="1">
    <location>
        <begin position="75"/>
        <end position="97"/>
    </location>
</feature>
<gene>
    <name evidence="2" type="ORF">BJ508DRAFT_341265</name>
</gene>
<dbReference type="AlphaFoldDB" id="A0A3N4HJH9"/>
<reference evidence="2 3" key="1">
    <citation type="journal article" date="2018" name="Nat. Ecol. Evol.">
        <title>Pezizomycetes genomes reveal the molecular basis of ectomycorrhizal truffle lifestyle.</title>
        <authorList>
            <person name="Murat C."/>
            <person name="Payen T."/>
            <person name="Noel B."/>
            <person name="Kuo A."/>
            <person name="Morin E."/>
            <person name="Chen J."/>
            <person name="Kohler A."/>
            <person name="Krizsan K."/>
            <person name="Balestrini R."/>
            <person name="Da Silva C."/>
            <person name="Montanini B."/>
            <person name="Hainaut M."/>
            <person name="Levati E."/>
            <person name="Barry K.W."/>
            <person name="Belfiori B."/>
            <person name="Cichocki N."/>
            <person name="Clum A."/>
            <person name="Dockter R.B."/>
            <person name="Fauchery L."/>
            <person name="Guy J."/>
            <person name="Iotti M."/>
            <person name="Le Tacon F."/>
            <person name="Lindquist E.A."/>
            <person name="Lipzen A."/>
            <person name="Malagnac F."/>
            <person name="Mello A."/>
            <person name="Molinier V."/>
            <person name="Miyauchi S."/>
            <person name="Poulain J."/>
            <person name="Riccioni C."/>
            <person name="Rubini A."/>
            <person name="Sitrit Y."/>
            <person name="Splivallo R."/>
            <person name="Traeger S."/>
            <person name="Wang M."/>
            <person name="Zifcakova L."/>
            <person name="Wipf D."/>
            <person name="Zambonelli A."/>
            <person name="Paolocci F."/>
            <person name="Nowrousian M."/>
            <person name="Ottonello S."/>
            <person name="Baldrian P."/>
            <person name="Spatafora J.W."/>
            <person name="Henrissat B."/>
            <person name="Nagy L.G."/>
            <person name="Aury J.M."/>
            <person name="Wincker P."/>
            <person name="Grigoriev I.V."/>
            <person name="Bonfante P."/>
            <person name="Martin F.M."/>
        </authorList>
    </citation>
    <scope>NUCLEOTIDE SEQUENCE [LARGE SCALE GENOMIC DNA]</scope>
    <source>
        <strain evidence="2 3">RN42</strain>
    </source>
</reference>
<feature type="compositionally biased region" description="Low complexity" evidence="1">
    <location>
        <begin position="43"/>
        <end position="60"/>
    </location>
</feature>
<organism evidence="2 3">
    <name type="scientific">Ascobolus immersus RN42</name>
    <dbReference type="NCBI Taxonomy" id="1160509"/>
    <lineage>
        <taxon>Eukaryota</taxon>
        <taxon>Fungi</taxon>
        <taxon>Dikarya</taxon>
        <taxon>Ascomycota</taxon>
        <taxon>Pezizomycotina</taxon>
        <taxon>Pezizomycetes</taxon>
        <taxon>Pezizales</taxon>
        <taxon>Ascobolaceae</taxon>
        <taxon>Ascobolus</taxon>
    </lineage>
</organism>
<dbReference type="EMBL" id="ML119820">
    <property type="protein sequence ID" value="RPA73467.1"/>
    <property type="molecule type" value="Genomic_DNA"/>
</dbReference>
<proteinExistence type="predicted"/>
<evidence type="ECO:0000313" key="3">
    <source>
        <dbReference type="Proteomes" id="UP000275078"/>
    </source>
</evidence>
<dbReference type="Proteomes" id="UP000275078">
    <property type="component" value="Unassembled WGS sequence"/>
</dbReference>
<protein>
    <recommendedName>
        <fullName evidence="4">F-box domain-containing protein</fullName>
    </recommendedName>
</protein>
<name>A0A3N4HJH9_ASCIM</name>
<evidence type="ECO:0008006" key="4">
    <source>
        <dbReference type="Google" id="ProtNLM"/>
    </source>
</evidence>
<sequence>MAHPINVESESVPNFKTEVRKENCPLYGKNKYFYSHPVTDLTSDTATPPTASSLATQSATDGTAEYPTANTTKSSETDEKSPHSTCEKDSDKAESTRIEQLRAAVKEEYMKRILEDMMESLADKTVDFKESSKKREELKACLPNEILHEIAHLCVSPGDYHAFGLVNKHLYNITHTPFTRSRFLNAYLQSHHTRLSEPARILEFIYTFIRHQSNELLRLEREQGYLEAYSACQRKRIRFIINGPYARNRIGGSYHLVKERHAGNDWAAGWKVELHRMQWSFAEKWRLGNLFVLPDTKPEQRALYVSVEVIQDPSTAHFRNGEIVPLFIRQEWLRDYHHARASRLDDYKTLPVAMEDAVLVERLQKCWVEHDGKSYGSLKECVGKVYIEDYVGYLVMASNG</sequence>